<evidence type="ECO:0000256" key="12">
    <source>
        <dbReference type="HAMAP-Rule" id="MF_01811"/>
    </source>
</evidence>
<feature type="transmembrane region" description="Helical" evidence="12">
    <location>
        <begin position="197"/>
        <end position="223"/>
    </location>
</feature>
<dbReference type="AlphaFoldDB" id="A0A6A0BBS4"/>
<dbReference type="InterPro" id="IPR028055">
    <property type="entry name" value="YidC/Oxa/ALB_C"/>
</dbReference>
<organism evidence="15 16">
    <name type="scientific">Pseudolactococcus hodotermopsidis</name>
    <dbReference type="NCBI Taxonomy" id="2709157"/>
    <lineage>
        <taxon>Bacteria</taxon>
        <taxon>Bacillati</taxon>
        <taxon>Bacillota</taxon>
        <taxon>Bacilli</taxon>
        <taxon>Lactobacillales</taxon>
        <taxon>Streptococcaceae</taxon>
        <taxon>Pseudolactococcus</taxon>
    </lineage>
</organism>
<feature type="transmembrane region" description="Helical" evidence="12">
    <location>
        <begin position="47"/>
        <end position="73"/>
    </location>
</feature>
<dbReference type="InterPro" id="IPR023060">
    <property type="entry name" value="YidC/YidC1/YidC2_Firmicutes"/>
</dbReference>
<keyword evidence="9" id="KW-0564">Palmitate</keyword>
<dbReference type="Proteomes" id="UP000480303">
    <property type="component" value="Unassembled WGS sequence"/>
</dbReference>
<dbReference type="InterPro" id="IPR001708">
    <property type="entry name" value="YidC/ALB3/OXA1/COX18"/>
</dbReference>
<gene>
    <name evidence="15" type="primary">yidC1</name>
    <name evidence="12" type="synonym">yidC</name>
    <name evidence="15" type="ORF">Hs30E_13910</name>
</gene>
<evidence type="ECO:0000256" key="11">
    <source>
        <dbReference type="ARBA" id="ARBA00023288"/>
    </source>
</evidence>
<keyword evidence="7 12" id="KW-1133">Transmembrane helix</keyword>
<evidence type="ECO:0000313" key="16">
    <source>
        <dbReference type="Proteomes" id="UP000480303"/>
    </source>
</evidence>
<dbReference type="PRINTS" id="PR00701">
    <property type="entry name" value="60KDINNERMP"/>
</dbReference>
<keyword evidence="4 12" id="KW-0812">Transmembrane</keyword>
<feature type="coiled-coil region" evidence="13">
    <location>
        <begin position="239"/>
        <end position="269"/>
    </location>
</feature>
<keyword evidence="11 12" id="KW-0449">Lipoprotein</keyword>
<dbReference type="EMBL" id="BLLI01000041">
    <property type="protein sequence ID" value="GFH42840.1"/>
    <property type="molecule type" value="Genomic_DNA"/>
</dbReference>
<evidence type="ECO:0000313" key="15">
    <source>
        <dbReference type="EMBL" id="GFH42840.1"/>
    </source>
</evidence>
<dbReference type="NCBIfam" id="TIGR03592">
    <property type="entry name" value="yidC_oxa1_cterm"/>
    <property type="match status" value="1"/>
</dbReference>
<dbReference type="GO" id="GO:0005886">
    <property type="term" value="C:plasma membrane"/>
    <property type="evidence" value="ECO:0007669"/>
    <property type="project" value="UniProtKB-SubCell"/>
</dbReference>
<evidence type="ECO:0000256" key="5">
    <source>
        <dbReference type="ARBA" id="ARBA00022729"/>
    </source>
</evidence>
<dbReference type="RefSeq" id="WP_172209194.1">
    <property type="nucleotide sequence ID" value="NZ_BLLI01000041.1"/>
</dbReference>
<evidence type="ECO:0000256" key="8">
    <source>
        <dbReference type="ARBA" id="ARBA00023136"/>
    </source>
</evidence>
<dbReference type="GO" id="GO:0032977">
    <property type="term" value="F:membrane insertase activity"/>
    <property type="evidence" value="ECO:0007669"/>
    <property type="project" value="InterPro"/>
</dbReference>
<accession>A0A6A0BBS4</accession>
<dbReference type="GO" id="GO:0015031">
    <property type="term" value="P:protein transport"/>
    <property type="evidence" value="ECO:0007669"/>
    <property type="project" value="UniProtKB-KW"/>
</dbReference>
<proteinExistence type="inferred from homology"/>
<evidence type="ECO:0000256" key="13">
    <source>
        <dbReference type="SAM" id="Coils"/>
    </source>
</evidence>
<dbReference type="GO" id="GO:0051205">
    <property type="term" value="P:protein insertion into membrane"/>
    <property type="evidence" value="ECO:0007669"/>
    <property type="project" value="TreeGrafter"/>
</dbReference>
<evidence type="ECO:0000256" key="10">
    <source>
        <dbReference type="ARBA" id="ARBA00023186"/>
    </source>
</evidence>
<dbReference type="PANTHER" id="PTHR12428:SF65">
    <property type="entry name" value="CYTOCHROME C OXIDASE ASSEMBLY PROTEIN COX18, MITOCHONDRIAL"/>
    <property type="match status" value="1"/>
</dbReference>
<feature type="domain" description="Membrane insertase YidC/Oxa/ALB C-terminal" evidence="14">
    <location>
        <begin position="55"/>
        <end position="236"/>
    </location>
</feature>
<evidence type="ECO:0000256" key="1">
    <source>
        <dbReference type="ARBA" id="ARBA00004651"/>
    </source>
</evidence>
<evidence type="ECO:0000256" key="6">
    <source>
        <dbReference type="ARBA" id="ARBA00022927"/>
    </source>
</evidence>
<keyword evidence="5 12" id="KW-0732">Signal</keyword>
<keyword evidence="10 12" id="KW-0143">Chaperone</keyword>
<comment type="similarity">
    <text evidence="12">Belongs to the OXA1/ALB3/YidC family. Type 2 subfamily.</text>
</comment>
<dbReference type="InterPro" id="IPR047196">
    <property type="entry name" value="YidC_ALB_C"/>
</dbReference>
<keyword evidence="3 12" id="KW-1003">Cell membrane</keyword>
<keyword evidence="2 12" id="KW-0813">Transport</keyword>
<evidence type="ECO:0000256" key="3">
    <source>
        <dbReference type="ARBA" id="ARBA00022475"/>
    </source>
</evidence>
<protein>
    <recommendedName>
        <fullName evidence="12">Membrane protein insertase YidC</fullName>
    </recommendedName>
    <alternativeName>
        <fullName evidence="12">Foldase YidC</fullName>
    </alternativeName>
    <alternativeName>
        <fullName evidence="12">Membrane integrase YidC</fullName>
    </alternativeName>
    <alternativeName>
        <fullName evidence="12">Membrane protein YidC</fullName>
    </alternativeName>
</protein>
<evidence type="ECO:0000256" key="2">
    <source>
        <dbReference type="ARBA" id="ARBA00022448"/>
    </source>
</evidence>
<evidence type="ECO:0000256" key="7">
    <source>
        <dbReference type="ARBA" id="ARBA00022989"/>
    </source>
</evidence>
<keyword evidence="16" id="KW-1185">Reference proteome</keyword>
<sequence>MKKKLKLSALASLAILVLTGCGRTDITSHTKGIWEQFVYGFAQIIRFLSFGGLVGLGIILFTILIKTVLLPLMHFQMKSTRKMQEVQPEIKKLQAQYSGKDTESRRILTEKTQELYAEHGVNQFAGCLPLLVQMPILWALYQAITRVDFLRDGHFLWFDIAGKDPYYILPILAALCTFASSWLTMKAAPEKNSVTTAMTYIMPVMIFVMGISVAAGVALYWAVSNAYQVFQTMLLNNPFKLQEERAAKAKAEKDKIKARQKAMAKAKKKK</sequence>
<dbReference type="Pfam" id="PF02096">
    <property type="entry name" value="60KD_IMP"/>
    <property type="match status" value="1"/>
</dbReference>
<dbReference type="HAMAP" id="MF_01811">
    <property type="entry name" value="YidC_type2"/>
    <property type="match status" value="1"/>
</dbReference>
<reference evidence="15 16" key="1">
    <citation type="submission" date="2020-02" db="EMBL/GenBank/DDBJ databases">
        <title>Draft genome sequence of Lactococcus sp. Hs30E4-3.</title>
        <authorList>
            <person name="Noda S."/>
            <person name="Yuki M."/>
            <person name="Ohkuma M."/>
        </authorList>
    </citation>
    <scope>NUCLEOTIDE SEQUENCE [LARGE SCALE GENOMIC DNA]</scope>
    <source>
        <strain evidence="15 16">Hs30E4-3</strain>
    </source>
</reference>
<evidence type="ECO:0000259" key="14">
    <source>
        <dbReference type="Pfam" id="PF02096"/>
    </source>
</evidence>
<evidence type="ECO:0000256" key="4">
    <source>
        <dbReference type="ARBA" id="ARBA00022692"/>
    </source>
</evidence>
<comment type="function">
    <text evidence="12">Required for the insertion and/or proper folding and/or complex formation of integral membrane proteins into the membrane. Involved in integration of membrane proteins that insert both dependently and independently of the Sec translocase complex, as well as at least some lipoproteins.</text>
</comment>
<name>A0A6A0BBS4_9LACT</name>
<dbReference type="PANTHER" id="PTHR12428">
    <property type="entry name" value="OXA1"/>
    <property type="match status" value="1"/>
</dbReference>
<comment type="caution">
    <text evidence="12">Lacks conserved residue(s) required for the propagation of feature annotation.</text>
</comment>
<comment type="caution">
    <text evidence="15">The sequence shown here is derived from an EMBL/GenBank/DDBJ whole genome shotgun (WGS) entry which is preliminary data.</text>
</comment>
<keyword evidence="13" id="KW-0175">Coiled coil</keyword>
<dbReference type="PROSITE" id="PS51257">
    <property type="entry name" value="PROKAR_LIPOPROTEIN"/>
    <property type="match status" value="1"/>
</dbReference>
<evidence type="ECO:0000256" key="9">
    <source>
        <dbReference type="ARBA" id="ARBA00023139"/>
    </source>
</evidence>
<dbReference type="CDD" id="cd20070">
    <property type="entry name" value="5TM_YidC_Alb3"/>
    <property type="match status" value="1"/>
</dbReference>
<keyword evidence="8 12" id="KW-0472">Membrane</keyword>
<comment type="subcellular location">
    <subcellularLocation>
        <location evidence="1 12">Cell membrane</location>
        <topology evidence="1 12">Multi-pass membrane protein</topology>
    </subcellularLocation>
</comment>
<feature type="transmembrane region" description="Helical" evidence="12">
    <location>
        <begin position="166"/>
        <end position="185"/>
    </location>
</feature>
<keyword evidence="6 12" id="KW-0653">Protein transport</keyword>